<evidence type="ECO:0000256" key="1">
    <source>
        <dbReference type="ARBA" id="ARBA00022801"/>
    </source>
</evidence>
<sequence length="344" mass="36398">MRGIKGLCAGLLLSAMAVAPATAAPSVNSVAFQSLVPEGSTPTIIANGLKWSEGPVWIPEDGGYLLFSDVPNNRIHRWSADGGQTLFLEPSGGSETKGFREPGSNGLKRGPAGFIILADQGNRGVALLNLKTHAKRILAERYAGKRLNSPNDVAAGPDGAIWFTDPPYGLEGLDASPLKEQRFNGVYRLDRNGRVTLIVSRLTFPNGLAFSRDGRTLYVSSSDPEKAVIMAYKLGTGGKILSRRLFADFTAQAKAGKPGLPDGMTVDERGNLWATGPGGVHVLSPSGREIGLIGHDKAISNCTFGGADGRTLFMTASDQVLSLRTNVHGAPVRMPAIPGRRTKP</sequence>
<dbReference type="InterPro" id="IPR005511">
    <property type="entry name" value="SMP-30"/>
</dbReference>
<feature type="signal peptide" evidence="2">
    <location>
        <begin position="1"/>
        <end position="23"/>
    </location>
</feature>
<keyword evidence="1" id="KW-0378">Hydrolase</keyword>
<feature type="chain" id="PRO_5046466693" evidence="2">
    <location>
        <begin position="24"/>
        <end position="344"/>
    </location>
</feature>
<organism evidence="4 5">
    <name type="scientific">Sphingomonas telluris</name>
    <dbReference type="NCBI Taxonomy" id="2907998"/>
    <lineage>
        <taxon>Bacteria</taxon>
        <taxon>Pseudomonadati</taxon>
        <taxon>Pseudomonadota</taxon>
        <taxon>Alphaproteobacteria</taxon>
        <taxon>Sphingomonadales</taxon>
        <taxon>Sphingomonadaceae</taxon>
        <taxon>Sphingomonas</taxon>
    </lineage>
</organism>
<comment type="caution">
    <text evidence="4">The sequence shown here is derived from an EMBL/GenBank/DDBJ whole genome shotgun (WGS) entry which is preliminary data.</text>
</comment>
<dbReference type="Pfam" id="PF08450">
    <property type="entry name" value="SGL"/>
    <property type="match status" value="1"/>
</dbReference>
<name>A0ABS9VRQ3_9SPHN</name>
<reference evidence="4 5" key="1">
    <citation type="submission" date="2022-03" db="EMBL/GenBank/DDBJ databases">
        <authorList>
            <person name="Jo J.-H."/>
            <person name="Im W.-T."/>
        </authorList>
    </citation>
    <scope>NUCLEOTIDE SEQUENCE [LARGE SCALE GENOMIC DNA]</scope>
    <source>
        <strain evidence="4 5">SM33</strain>
    </source>
</reference>
<dbReference type="InterPro" id="IPR013658">
    <property type="entry name" value="SGL"/>
</dbReference>
<dbReference type="InterPro" id="IPR011042">
    <property type="entry name" value="6-blade_b-propeller_TolB-like"/>
</dbReference>
<evidence type="ECO:0000313" key="5">
    <source>
        <dbReference type="Proteomes" id="UP001203058"/>
    </source>
</evidence>
<dbReference type="InterPro" id="IPR051262">
    <property type="entry name" value="SMP-30/CGR1_Lactonase"/>
</dbReference>
<dbReference type="Proteomes" id="UP001203058">
    <property type="component" value="Unassembled WGS sequence"/>
</dbReference>
<protein>
    <submittedName>
        <fullName evidence="4">SMP-30/gluconolactonase/LRE family protein</fullName>
    </submittedName>
</protein>
<dbReference type="PANTHER" id="PTHR47572:SF4">
    <property type="entry name" value="LACTONASE DRP35"/>
    <property type="match status" value="1"/>
</dbReference>
<feature type="domain" description="SMP-30/Gluconolactonase/LRE-like region" evidence="3">
    <location>
        <begin position="51"/>
        <end position="317"/>
    </location>
</feature>
<keyword evidence="2" id="KW-0732">Signal</keyword>
<dbReference type="PANTHER" id="PTHR47572">
    <property type="entry name" value="LIPOPROTEIN-RELATED"/>
    <property type="match status" value="1"/>
</dbReference>
<gene>
    <name evidence="4" type="ORF">LZ016_14925</name>
</gene>
<evidence type="ECO:0000256" key="2">
    <source>
        <dbReference type="SAM" id="SignalP"/>
    </source>
</evidence>
<accession>A0ABS9VRQ3</accession>
<evidence type="ECO:0000259" key="3">
    <source>
        <dbReference type="Pfam" id="PF08450"/>
    </source>
</evidence>
<dbReference type="Gene3D" id="2.120.10.30">
    <property type="entry name" value="TolB, C-terminal domain"/>
    <property type="match status" value="1"/>
</dbReference>
<dbReference type="SUPFAM" id="SSF63829">
    <property type="entry name" value="Calcium-dependent phosphotriesterase"/>
    <property type="match status" value="1"/>
</dbReference>
<dbReference type="PRINTS" id="PR01790">
    <property type="entry name" value="SMP30FAMILY"/>
</dbReference>
<evidence type="ECO:0000313" key="4">
    <source>
        <dbReference type="EMBL" id="MCH8617389.1"/>
    </source>
</evidence>
<keyword evidence="5" id="KW-1185">Reference proteome</keyword>
<dbReference type="EMBL" id="JAKZHW010000002">
    <property type="protein sequence ID" value="MCH8617389.1"/>
    <property type="molecule type" value="Genomic_DNA"/>
</dbReference>
<proteinExistence type="predicted"/>
<dbReference type="RefSeq" id="WP_241448260.1">
    <property type="nucleotide sequence ID" value="NZ_JAKZHW010000002.1"/>
</dbReference>